<dbReference type="PROSITE" id="PS00061">
    <property type="entry name" value="ADH_SHORT"/>
    <property type="match status" value="1"/>
</dbReference>
<dbReference type="PANTHER" id="PTHR43180">
    <property type="entry name" value="3-OXOACYL-(ACYL-CARRIER-PROTEIN) REDUCTASE (AFU_ORTHOLOGUE AFUA_6G11210)"/>
    <property type="match status" value="1"/>
</dbReference>
<feature type="region of interest" description="Disordered" evidence="4">
    <location>
        <begin position="290"/>
        <end position="315"/>
    </location>
</feature>
<dbReference type="InterPro" id="IPR036291">
    <property type="entry name" value="NAD(P)-bd_dom_sf"/>
</dbReference>
<keyword evidence="3" id="KW-0560">Oxidoreductase</keyword>
<dbReference type="InterPro" id="IPR016040">
    <property type="entry name" value="NAD(P)-bd_dom"/>
</dbReference>
<dbReference type="OrthoDB" id="5371740at2759"/>
<evidence type="ECO:0000313" key="7">
    <source>
        <dbReference type="Proteomes" id="UP000070121"/>
    </source>
</evidence>
<dbReference type="GO" id="GO:0016491">
    <property type="term" value="F:oxidoreductase activity"/>
    <property type="evidence" value="ECO:0007669"/>
    <property type="project" value="UniProtKB-KW"/>
</dbReference>
<dbReference type="EMBL" id="JFFI01000734">
    <property type="protein sequence ID" value="KXH66195.1"/>
    <property type="molecule type" value="Genomic_DNA"/>
</dbReference>
<evidence type="ECO:0000313" key="6">
    <source>
        <dbReference type="EMBL" id="KXH66195.1"/>
    </source>
</evidence>
<keyword evidence="7" id="KW-1185">Reference proteome</keyword>
<comment type="similarity">
    <text evidence="1">Belongs to the short-chain dehydrogenases/reductases (SDR) family.</text>
</comment>
<proteinExistence type="inferred from homology"/>
<reference evidence="6 7" key="1">
    <citation type="submission" date="2014-02" db="EMBL/GenBank/DDBJ databases">
        <title>The genome sequence of Colletotrichum salicis CBS 607.94.</title>
        <authorList>
            <person name="Baroncelli R."/>
            <person name="Thon M.R."/>
        </authorList>
    </citation>
    <scope>NUCLEOTIDE SEQUENCE [LARGE SCALE GENOMIC DNA]</scope>
    <source>
        <strain evidence="6 7">CBS 607.94</strain>
    </source>
</reference>
<dbReference type="Pfam" id="PF13460">
    <property type="entry name" value="NAD_binding_10"/>
    <property type="match status" value="1"/>
</dbReference>
<protein>
    <recommendedName>
        <fullName evidence="5">NAD(P)-binding domain-containing protein</fullName>
    </recommendedName>
</protein>
<dbReference type="InterPro" id="IPR020904">
    <property type="entry name" value="Sc_DH/Rdtase_CS"/>
</dbReference>
<keyword evidence="2" id="KW-0521">NADP</keyword>
<name>A0A135V0J5_9PEZI</name>
<accession>A0A135V0J5</accession>
<dbReference type="PANTHER" id="PTHR43180:SF33">
    <property type="entry name" value="15-HYDROXYPROSTAGLANDIN DEHYDROGENASE [NAD(+)]-LIKE"/>
    <property type="match status" value="1"/>
</dbReference>
<organism evidence="6 7">
    <name type="scientific">Colletotrichum salicis</name>
    <dbReference type="NCBI Taxonomy" id="1209931"/>
    <lineage>
        <taxon>Eukaryota</taxon>
        <taxon>Fungi</taxon>
        <taxon>Dikarya</taxon>
        <taxon>Ascomycota</taxon>
        <taxon>Pezizomycotina</taxon>
        <taxon>Sordariomycetes</taxon>
        <taxon>Hypocreomycetidae</taxon>
        <taxon>Glomerellales</taxon>
        <taxon>Glomerellaceae</taxon>
        <taxon>Colletotrichum</taxon>
        <taxon>Colletotrichum acutatum species complex</taxon>
    </lineage>
</organism>
<evidence type="ECO:0000259" key="5">
    <source>
        <dbReference type="Pfam" id="PF13460"/>
    </source>
</evidence>
<evidence type="ECO:0000256" key="1">
    <source>
        <dbReference type="ARBA" id="ARBA00006484"/>
    </source>
</evidence>
<evidence type="ECO:0000256" key="2">
    <source>
        <dbReference type="ARBA" id="ARBA00022857"/>
    </source>
</evidence>
<dbReference type="PRINTS" id="PR00081">
    <property type="entry name" value="GDHRDH"/>
</dbReference>
<dbReference type="Proteomes" id="UP000070121">
    <property type="component" value="Unassembled WGS sequence"/>
</dbReference>
<dbReference type="InterPro" id="IPR002347">
    <property type="entry name" value="SDR_fam"/>
</dbReference>
<dbReference type="SUPFAM" id="SSF51735">
    <property type="entry name" value="NAD(P)-binding Rossmann-fold domains"/>
    <property type="match status" value="2"/>
</dbReference>
<sequence>MAKNDESLKVGVIGPAGFGGSYLVVELINRGHRVVGLSRNPQKLGSHDLYDPRPINLETSTEVELAMAISDLAVVVCEYGPHTAGHEALQYMPFIEMIRKTILAVKRAKVGYFVMVGGTGSLHVPHEDGVCVADSKDFFLAYRRGIADSHAHVTYMEERLGPIGSALRVYRDARLLLKEGKGSTEEKAAAQQTIDAYEAQLKAQQDASSSFIKAARASLMFFEGNTSFDWTYVSPSALYRPGRRTGKYEITLGNLPLKNGPDGDSPLDGKLMGISAADLAIAISDEVESRKHKQQHWTATGDLSDDTPAPSETRMRRSGVPTFIHVPVCCARGRPQLETAWINVEGSPSRRDGASKVYLAHLSDSEFQKLEGKVILVTGGAAGIGRAIVDLAHRHGAKVAFCDVDETRGKQVQKELGNIDSVFFKRCDIADWNNLVSFFQDVHSKLGPIDTVISNAAINRVETLDEPSSGADLYLQKPDISVLNVNMAGTWYVTKCAIGFFRKTPETKSQLVLFGSAASFFDTPPCYTYCASKAAVLGLMRAMRTQLPKMNITVNMIAPWMTDTEMVTDHIRSIWKELPANTPKDVATASLLPAMRPELNGKSFFIHGGNISDLEDKLDETQPLWLGPELDKEMREGQRRLIP</sequence>
<dbReference type="Pfam" id="PF00106">
    <property type="entry name" value="adh_short"/>
    <property type="match status" value="1"/>
</dbReference>
<dbReference type="Gene3D" id="3.40.50.720">
    <property type="entry name" value="NAD(P)-binding Rossmann-like Domain"/>
    <property type="match status" value="2"/>
</dbReference>
<evidence type="ECO:0000256" key="4">
    <source>
        <dbReference type="SAM" id="MobiDB-lite"/>
    </source>
</evidence>
<feature type="domain" description="NAD(P)-binding" evidence="5">
    <location>
        <begin position="17"/>
        <end position="127"/>
    </location>
</feature>
<gene>
    <name evidence="6" type="ORF">CSAL01_07637</name>
</gene>
<dbReference type="STRING" id="1209931.A0A135V0J5"/>
<evidence type="ECO:0000256" key="3">
    <source>
        <dbReference type="ARBA" id="ARBA00023002"/>
    </source>
</evidence>
<comment type="caution">
    <text evidence="6">The sequence shown here is derived from an EMBL/GenBank/DDBJ whole genome shotgun (WGS) entry which is preliminary data.</text>
</comment>
<dbReference type="AlphaFoldDB" id="A0A135V0J5"/>